<dbReference type="InterPro" id="IPR053781">
    <property type="entry name" value="F-box_AtFBL13-like"/>
</dbReference>
<dbReference type="CDD" id="cd22160">
    <property type="entry name" value="F-box_AtFBL13-like"/>
    <property type="match status" value="1"/>
</dbReference>
<dbReference type="PANTHER" id="PTHR34145">
    <property type="entry name" value="OS02G0105600 PROTEIN"/>
    <property type="match status" value="1"/>
</dbReference>
<name>A0A2G5DB27_AQUCA</name>
<dbReference type="Gene3D" id="3.80.10.10">
    <property type="entry name" value="Ribonuclease Inhibitor"/>
    <property type="match status" value="1"/>
</dbReference>
<reference evidence="3 4" key="1">
    <citation type="submission" date="2017-09" db="EMBL/GenBank/DDBJ databases">
        <title>WGS assembly of Aquilegia coerulea Goldsmith.</title>
        <authorList>
            <person name="Hodges S."/>
            <person name="Kramer E."/>
            <person name="Nordborg M."/>
            <person name="Tomkins J."/>
            <person name="Borevitz J."/>
            <person name="Derieg N."/>
            <person name="Yan J."/>
            <person name="Mihaltcheva S."/>
            <person name="Hayes R.D."/>
            <person name="Rokhsar D."/>
        </authorList>
    </citation>
    <scope>NUCLEOTIDE SEQUENCE [LARGE SCALE GENOMIC DNA]</scope>
    <source>
        <strain evidence="4">cv. Goldsmith</strain>
    </source>
</reference>
<dbReference type="InterPro" id="IPR032675">
    <property type="entry name" value="LRR_dom_sf"/>
</dbReference>
<evidence type="ECO:0000313" key="4">
    <source>
        <dbReference type="Proteomes" id="UP000230069"/>
    </source>
</evidence>
<keyword evidence="4" id="KW-1185">Reference proteome</keyword>
<dbReference type="SUPFAM" id="SSF52047">
    <property type="entry name" value="RNI-like"/>
    <property type="match status" value="1"/>
</dbReference>
<dbReference type="EMBL" id="KZ305041">
    <property type="protein sequence ID" value="PIA40729.1"/>
    <property type="molecule type" value="Genomic_DNA"/>
</dbReference>
<dbReference type="InParanoid" id="A0A2G5DB27"/>
<dbReference type="Proteomes" id="UP000230069">
    <property type="component" value="Unassembled WGS sequence"/>
</dbReference>
<evidence type="ECO:0000259" key="2">
    <source>
        <dbReference type="Pfam" id="PF23622"/>
    </source>
</evidence>
<dbReference type="InterPro" id="IPR053772">
    <property type="entry name" value="At1g61320/At1g61330-like"/>
</dbReference>
<dbReference type="OrthoDB" id="1932213at2759"/>
<dbReference type="STRING" id="218851.A0A2G5DB27"/>
<dbReference type="AlphaFoldDB" id="A0A2G5DB27"/>
<dbReference type="InterPro" id="IPR001810">
    <property type="entry name" value="F-box_dom"/>
</dbReference>
<sequence>MLKDSISELPDEILSFTLSLLPMREAARTSILSHRWTYLWKTSLALSSSLNLDVVTWRGSEYSNNMFWIDEYPQNREDSNLLSIERFKFVRWVNQIVQLDYSHVIESFKLRYYFKKEFAFHIDQWINMAISKKVCNFDIDFSHFHSRGTCCLHEELYTFPYRLFTQETGSLVKSLCLNSCIFGPVDLNYFSSLVDLRLEQVLINQDNFVSFLSNCPNLEKLCLVKCWRLLRLEISGRSLKLKYLAIVNCYSLKEIIIDARNLTRLEYWGPLVNISFLSVPQLSDVFVRLESKNLATALTYVLRNLSNHVAKLESLMLSMSYIKESLIPKQFANLKKLVLMITTLKGTLWDFISLLHASPYLHRLELHWLLTSFTKCEEGLTLTPFDSSHLYLKKIVLTGFTGSTHEIEFATYLVKSTTVLKKMTIGCRAKCYNPKDGFFRAAEVAEKKNMEEQASKQLTDILPPGVKLRFL</sequence>
<dbReference type="InterPro" id="IPR036047">
    <property type="entry name" value="F-box-like_dom_sf"/>
</dbReference>
<dbReference type="PANTHER" id="PTHR34145:SF68">
    <property type="entry name" value="FBD DOMAIN-CONTAINING PROTEIN"/>
    <property type="match status" value="1"/>
</dbReference>
<evidence type="ECO:0000259" key="1">
    <source>
        <dbReference type="Pfam" id="PF00646"/>
    </source>
</evidence>
<dbReference type="SUPFAM" id="SSF81383">
    <property type="entry name" value="F-box domain"/>
    <property type="match status" value="1"/>
</dbReference>
<gene>
    <name evidence="3" type="ORF">AQUCO_02400062v1</name>
</gene>
<protein>
    <submittedName>
        <fullName evidence="3">Uncharacterized protein</fullName>
    </submittedName>
</protein>
<organism evidence="3 4">
    <name type="scientific">Aquilegia coerulea</name>
    <name type="common">Rocky mountain columbine</name>
    <dbReference type="NCBI Taxonomy" id="218851"/>
    <lineage>
        <taxon>Eukaryota</taxon>
        <taxon>Viridiplantae</taxon>
        <taxon>Streptophyta</taxon>
        <taxon>Embryophyta</taxon>
        <taxon>Tracheophyta</taxon>
        <taxon>Spermatophyta</taxon>
        <taxon>Magnoliopsida</taxon>
        <taxon>Ranunculales</taxon>
        <taxon>Ranunculaceae</taxon>
        <taxon>Thalictroideae</taxon>
        <taxon>Aquilegia</taxon>
    </lineage>
</organism>
<feature type="domain" description="F-box" evidence="1">
    <location>
        <begin position="6"/>
        <end position="42"/>
    </location>
</feature>
<dbReference type="Pfam" id="PF23622">
    <property type="entry name" value="LRR_At1g61320_AtMIF1"/>
    <property type="match status" value="1"/>
</dbReference>
<dbReference type="InterPro" id="IPR055357">
    <property type="entry name" value="LRR_At1g61320_AtMIF1"/>
</dbReference>
<proteinExistence type="predicted"/>
<dbReference type="Pfam" id="PF00646">
    <property type="entry name" value="F-box"/>
    <property type="match status" value="1"/>
</dbReference>
<evidence type="ECO:0000313" key="3">
    <source>
        <dbReference type="EMBL" id="PIA40729.1"/>
    </source>
</evidence>
<feature type="domain" description="At1g61320/AtMIF1 LRR" evidence="2">
    <location>
        <begin position="109"/>
        <end position="436"/>
    </location>
</feature>
<accession>A0A2G5DB27</accession>